<protein>
    <recommendedName>
        <fullName evidence="4">AAA+ ATPase domain-containing protein</fullName>
    </recommendedName>
</protein>
<proteinExistence type="inferred from homology"/>
<comment type="caution">
    <text evidence="5">The sequence shown here is derived from an EMBL/GenBank/DDBJ whole genome shotgun (WGS) entry which is preliminary data.</text>
</comment>
<dbReference type="Pfam" id="PF04548">
    <property type="entry name" value="AIG1"/>
    <property type="match status" value="2"/>
</dbReference>
<sequence length="1091" mass="126324">MPKPLPRRLSLIHEGSPKRYRLHTERKVLDECGKVRKWTFGKKDTRNLNKIVLLVGETGVGKTTLINSMVNYLLGGKFEDEIWYEITEEASRDQSESQTSEITVYEVFPVKSPMSLTIIDTPGYGDTRGLDKDLEVAENLSVLFQSKDGVHEVDAVCFVTQSSKNRLSDRQHYIISSVLSLFGRDIVNNIVFLITHSDGLPPQNILSAINKAKIPCRRDKSGQPVYFLFNNRQAESRHNERRYLRAQKDAWEASMKEMKHLFQTLNEMNRSCLELTSDVMIERIRFEAFINNLQLRVQEKDLKKAEKLQIQETIRQNREKIKESRNFSIRINKTVKMKVPIESKSWKNRKATICTVCEENCHEFDCWWASDPSKCEVMKNGYCTVCTGKCHHSKHVKENKKYVIRSSSSTTDYDSIKKEYEKAQEQTNRFSVIMGDIDKDLKEIENQKSNLLSEAYKTIKHLSQIALKPDSTFTLQHLDFFIPRVREAGKEHWVRELEEMRRNAEADEANKDALSYLKAEEINSYRFGATLEKMDTMDVSGKRNQRSCSMNEGPIMQRPKLPPRRPTLIQRGSPKRFRLYTEKKVLDENGKVRKWTFRKKDASKPNKVILLVGETGAGKTTLINTMVNHLLGVKFEDGIWYEITEEPVRDQSESQTSEITVYEVFPVKSPMSLTIIDTPGYGDTRGLDKDLEVAENLSVLFQSKDGVREIDAVCFVTQAAKNRLSDRQHYIISSVLSLFGKDIVDNIVFLITHSDGMPPKNVIGAINKAKIPCKRDESGQPVYFLFNNRQADARHTERRYLRAQIVAWEESMDDMRHFLKSLNEMNRRSLELTSDVLKERIQFEAYISNLQLRIQEKESKKYEKIQIQEAMRQNKEKIESHKNFTIKIKKTVKEKVPIESESWKHRKATTCTVCEENCHEFDCWWVSNPSKCEVMKNGYCTVCTGKCHHSKHVKENKKYVISTSSTTIEYDSIKKEYENAQQLTKTHLVLMEHLCKDLQAIEAQKSNLLSKAYQAIKHLSQIALKPDSAFTLQHLDFFIPRVREAGKENWVRELEEMRRNAVADEATKDALSYLKAGLTKLFLNGQRLNTI</sequence>
<dbReference type="PANTHER" id="PTHR32046">
    <property type="entry name" value="G DOMAIN-CONTAINING PROTEIN"/>
    <property type="match status" value="1"/>
</dbReference>
<comment type="similarity">
    <text evidence="1">Belongs to the TRAFAC class TrmE-Era-EngA-EngB-Septin-like GTPase superfamily. AIG1/Toc34/Toc159-like paraseptin GTPase family. IAN subfamily.</text>
</comment>
<evidence type="ECO:0000259" key="4">
    <source>
        <dbReference type="SMART" id="SM00382"/>
    </source>
</evidence>
<organism evidence="5 6">
    <name type="scientific">Cirrhinus molitorella</name>
    <name type="common">mud carp</name>
    <dbReference type="NCBI Taxonomy" id="172907"/>
    <lineage>
        <taxon>Eukaryota</taxon>
        <taxon>Metazoa</taxon>
        <taxon>Chordata</taxon>
        <taxon>Craniata</taxon>
        <taxon>Vertebrata</taxon>
        <taxon>Euteleostomi</taxon>
        <taxon>Actinopterygii</taxon>
        <taxon>Neopterygii</taxon>
        <taxon>Teleostei</taxon>
        <taxon>Ostariophysi</taxon>
        <taxon>Cypriniformes</taxon>
        <taxon>Cyprinidae</taxon>
        <taxon>Labeoninae</taxon>
        <taxon>Labeonini</taxon>
        <taxon>Cirrhinus</taxon>
    </lineage>
</organism>
<dbReference type="AlphaFoldDB" id="A0AA88Q4K3"/>
<keyword evidence="6" id="KW-1185">Reference proteome</keyword>
<dbReference type="InterPro" id="IPR006703">
    <property type="entry name" value="G_AIG1"/>
</dbReference>
<name>A0AA88Q4K3_9TELE</name>
<reference evidence="5" key="1">
    <citation type="submission" date="2023-08" db="EMBL/GenBank/DDBJ databases">
        <title>Chromosome-level Genome Assembly of mud carp (Cirrhinus molitorella).</title>
        <authorList>
            <person name="Liu H."/>
        </authorList>
    </citation>
    <scope>NUCLEOTIDE SEQUENCE</scope>
    <source>
        <strain evidence="5">Prfri</strain>
        <tissue evidence="5">Muscle</tissue>
    </source>
</reference>
<evidence type="ECO:0000256" key="3">
    <source>
        <dbReference type="SAM" id="MobiDB-lite"/>
    </source>
</evidence>
<gene>
    <name evidence="5" type="ORF">Q8A67_001641</name>
</gene>
<dbReference type="PANTHER" id="PTHR32046:SF11">
    <property type="entry name" value="IMMUNE-ASSOCIATED NUCLEOTIDE-BINDING PROTEIN 10-LIKE"/>
    <property type="match status" value="1"/>
</dbReference>
<dbReference type="SUPFAM" id="SSF52540">
    <property type="entry name" value="P-loop containing nucleoside triphosphate hydrolases"/>
    <property type="match status" value="3"/>
</dbReference>
<evidence type="ECO:0000256" key="1">
    <source>
        <dbReference type="ARBA" id="ARBA00008535"/>
    </source>
</evidence>
<evidence type="ECO:0000256" key="2">
    <source>
        <dbReference type="ARBA" id="ARBA00022741"/>
    </source>
</evidence>
<dbReference type="InterPro" id="IPR003593">
    <property type="entry name" value="AAA+_ATPase"/>
</dbReference>
<dbReference type="InterPro" id="IPR027417">
    <property type="entry name" value="P-loop_NTPase"/>
</dbReference>
<dbReference type="PROSITE" id="PS00675">
    <property type="entry name" value="SIGMA54_INTERACT_1"/>
    <property type="match status" value="2"/>
</dbReference>
<dbReference type="Gene3D" id="3.40.50.300">
    <property type="entry name" value="P-loop containing nucleotide triphosphate hydrolases"/>
    <property type="match status" value="2"/>
</dbReference>
<dbReference type="GO" id="GO:0005525">
    <property type="term" value="F:GTP binding"/>
    <property type="evidence" value="ECO:0007669"/>
    <property type="project" value="InterPro"/>
</dbReference>
<dbReference type="FunFam" id="3.40.50.300:FF:002613">
    <property type="entry name" value="Zgc:172075"/>
    <property type="match status" value="2"/>
</dbReference>
<feature type="domain" description="AAA+ ATPase" evidence="4">
    <location>
        <begin position="48"/>
        <end position="225"/>
    </location>
</feature>
<dbReference type="InterPro" id="IPR025662">
    <property type="entry name" value="Sigma_54_int_dom_ATP-bd_1"/>
</dbReference>
<dbReference type="CDD" id="cd00882">
    <property type="entry name" value="Ras_like_GTPase"/>
    <property type="match status" value="1"/>
</dbReference>
<dbReference type="EMBL" id="JAUYZG010000002">
    <property type="protein sequence ID" value="KAK2913242.1"/>
    <property type="molecule type" value="Genomic_DNA"/>
</dbReference>
<evidence type="ECO:0000313" key="6">
    <source>
        <dbReference type="Proteomes" id="UP001187343"/>
    </source>
</evidence>
<dbReference type="Proteomes" id="UP001187343">
    <property type="component" value="Unassembled WGS sequence"/>
</dbReference>
<accession>A0AA88Q4K3</accession>
<dbReference type="SMART" id="SM00382">
    <property type="entry name" value="AAA"/>
    <property type="match status" value="2"/>
</dbReference>
<evidence type="ECO:0000313" key="5">
    <source>
        <dbReference type="EMBL" id="KAK2913242.1"/>
    </source>
</evidence>
<feature type="domain" description="AAA+ ATPase" evidence="4">
    <location>
        <begin position="605"/>
        <end position="782"/>
    </location>
</feature>
<feature type="region of interest" description="Disordered" evidence="3">
    <location>
        <begin position="542"/>
        <end position="568"/>
    </location>
</feature>
<keyword evidence="2" id="KW-0547">Nucleotide-binding</keyword>